<dbReference type="AlphaFoldDB" id="A0A916XGX3"/>
<protein>
    <submittedName>
        <fullName evidence="2">Uncharacterized protein</fullName>
    </submittedName>
</protein>
<feature type="signal peptide" evidence="1">
    <location>
        <begin position="1"/>
        <end position="21"/>
    </location>
</feature>
<keyword evidence="3" id="KW-1185">Reference proteome</keyword>
<comment type="caution">
    <text evidence="2">The sequence shown here is derived from an EMBL/GenBank/DDBJ whole genome shotgun (WGS) entry which is preliminary data.</text>
</comment>
<feature type="chain" id="PRO_5038138678" evidence="1">
    <location>
        <begin position="22"/>
        <end position="131"/>
    </location>
</feature>
<name>A0A916XGX3_9HYPH</name>
<dbReference type="Proteomes" id="UP000637002">
    <property type="component" value="Unassembled WGS sequence"/>
</dbReference>
<keyword evidence="1" id="KW-0732">Signal</keyword>
<sequence>MRSQLIALAMIAVGAAGPAAAAPQAVSAKAEAGRLTRIAMHADVGPGCTLGPAPEIRITRKPRYGTLTVLKARVVSKTGACAGKEIPVQDILYKARSGGRTDTVGYDVIDGKRDRSVEMRISVAPAGAAAR</sequence>
<dbReference type="RefSeq" id="WP_188610173.1">
    <property type="nucleotide sequence ID" value="NZ_BMGG01000005.1"/>
</dbReference>
<evidence type="ECO:0000256" key="1">
    <source>
        <dbReference type="SAM" id="SignalP"/>
    </source>
</evidence>
<evidence type="ECO:0000313" key="3">
    <source>
        <dbReference type="Proteomes" id="UP000637002"/>
    </source>
</evidence>
<proteinExistence type="predicted"/>
<accession>A0A916XGX3</accession>
<reference evidence="2" key="1">
    <citation type="journal article" date="2014" name="Int. J. Syst. Evol. Microbiol.">
        <title>Complete genome sequence of Corynebacterium casei LMG S-19264T (=DSM 44701T), isolated from a smear-ripened cheese.</title>
        <authorList>
            <consortium name="US DOE Joint Genome Institute (JGI-PGF)"/>
            <person name="Walter F."/>
            <person name="Albersmeier A."/>
            <person name="Kalinowski J."/>
            <person name="Ruckert C."/>
        </authorList>
    </citation>
    <scope>NUCLEOTIDE SEQUENCE</scope>
    <source>
        <strain evidence="2">CGMCC 1.12919</strain>
    </source>
</reference>
<dbReference type="EMBL" id="BMGG01000005">
    <property type="protein sequence ID" value="GGC71180.1"/>
    <property type="molecule type" value="Genomic_DNA"/>
</dbReference>
<gene>
    <name evidence="2" type="ORF">GCM10010994_32090</name>
</gene>
<reference evidence="2" key="2">
    <citation type="submission" date="2020-09" db="EMBL/GenBank/DDBJ databases">
        <authorList>
            <person name="Sun Q."/>
            <person name="Zhou Y."/>
        </authorList>
    </citation>
    <scope>NUCLEOTIDE SEQUENCE</scope>
    <source>
        <strain evidence="2">CGMCC 1.12919</strain>
    </source>
</reference>
<organism evidence="2 3">
    <name type="scientific">Chelatococcus reniformis</name>
    <dbReference type="NCBI Taxonomy" id="1494448"/>
    <lineage>
        <taxon>Bacteria</taxon>
        <taxon>Pseudomonadati</taxon>
        <taxon>Pseudomonadota</taxon>
        <taxon>Alphaproteobacteria</taxon>
        <taxon>Hyphomicrobiales</taxon>
        <taxon>Chelatococcaceae</taxon>
        <taxon>Chelatococcus</taxon>
    </lineage>
</organism>
<evidence type="ECO:0000313" key="2">
    <source>
        <dbReference type="EMBL" id="GGC71180.1"/>
    </source>
</evidence>